<protein>
    <submittedName>
        <fullName evidence="1">Uncharacterized protein</fullName>
    </submittedName>
</protein>
<gene>
    <name evidence="1" type="ORF">SLEP1_g42788</name>
</gene>
<proteinExistence type="predicted"/>
<dbReference type="EMBL" id="BPVZ01000105">
    <property type="protein sequence ID" value="GKV34414.1"/>
    <property type="molecule type" value="Genomic_DNA"/>
</dbReference>
<reference evidence="1 2" key="1">
    <citation type="journal article" date="2021" name="Commun. Biol.">
        <title>The genome of Shorea leprosula (Dipterocarpaceae) highlights the ecological relevance of drought in aseasonal tropical rainforests.</title>
        <authorList>
            <person name="Ng K.K.S."/>
            <person name="Kobayashi M.J."/>
            <person name="Fawcett J.A."/>
            <person name="Hatakeyama M."/>
            <person name="Paape T."/>
            <person name="Ng C.H."/>
            <person name="Ang C.C."/>
            <person name="Tnah L.H."/>
            <person name="Lee C.T."/>
            <person name="Nishiyama T."/>
            <person name="Sese J."/>
            <person name="O'Brien M.J."/>
            <person name="Copetti D."/>
            <person name="Mohd Noor M.I."/>
            <person name="Ong R.C."/>
            <person name="Putra M."/>
            <person name="Sireger I.Z."/>
            <person name="Indrioko S."/>
            <person name="Kosugi Y."/>
            <person name="Izuno A."/>
            <person name="Isagi Y."/>
            <person name="Lee S.L."/>
            <person name="Shimizu K.K."/>
        </authorList>
    </citation>
    <scope>NUCLEOTIDE SEQUENCE [LARGE SCALE GENOMIC DNA]</scope>
    <source>
        <strain evidence="1">214</strain>
    </source>
</reference>
<sequence>MSMSLNDSVYAPHRLRQVIELWIDTSELIERSAAEPPKADVQGLLQHLCEFQVMLEELREIIAKLVPAHQVLLLEIEEPDLHDTYEKIEKYEADVVKNLIRIKKMLFRLRIKLDPVRGYDWKTRKNI</sequence>
<keyword evidence="2" id="KW-1185">Reference proteome</keyword>
<evidence type="ECO:0000313" key="1">
    <source>
        <dbReference type="EMBL" id="GKV34414.1"/>
    </source>
</evidence>
<accession>A0AAV5LAY2</accession>
<dbReference type="Proteomes" id="UP001054252">
    <property type="component" value="Unassembled WGS sequence"/>
</dbReference>
<comment type="caution">
    <text evidence="1">The sequence shown here is derived from an EMBL/GenBank/DDBJ whole genome shotgun (WGS) entry which is preliminary data.</text>
</comment>
<dbReference type="AlphaFoldDB" id="A0AAV5LAY2"/>
<organism evidence="1 2">
    <name type="scientific">Rubroshorea leprosula</name>
    <dbReference type="NCBI Taxonomy" id="152421"/>
    <lineage>
        <taxon>Eukaryota</taxon>
        <taxon>Viridiplantae</taxon>
        <taxon>Streptophyta</taxon>
        <taxon>Embryophyta</taxon>
        <taxon>Tracheophyta</taxon>
        <taxon>Spermatophyta</taxon>
        <taxon>Magnoliopsida</taxon>
        <taxon>eudicotyledons</taxon>
        <taxon>Gunneridae</taxon>
        <taxon>Pentapetalae</taxon>
        <taxon>rosids</taxon>
        <taxon>malvids</taxon>
        <taxon>Malvales</taxon>
        <taxon>Dipterocarpaceae</taxon>
        <taxon>Rubroshorea</taxon>
    </lineage>
</organism>
<evidence type="ECO:0000313" key="2">
    <source>
        <dbReference type="Proteomes" id="UP001054252"/>
    </source>
</evidence>
<name>A0AAV5LAY2_9ROSI</name>